<evidence type="ECO:0000313" key="4">
    <source>
        <dbReference type="Proteomes" id="UP000640333"/>
    </source>
</evidence>
<dbReference type="Gene3D" id="3.30.70.270">
    <property type="match status" value="1"/>
</dbReference>
<dbReference type="InterPro" id="IPR043128">
    <property type="entry name" value="Rev_trsase/Diguanyl_cyclase"/>
</dbReference>
<evidence type="ECO:0000256" key="1">
    <source>
        <dbReference type="SAM" id="Phobius"/>
    </source>
</evidence>
<feature type="domain" description="GGDEF" evidence="2">
    <location>
        <begin position="235"/>
        <end position="368"/>
    </location>
</feature>
<dbReference type="InterPro" id="IPR029787">
    <property type="entry name" value="Nucleotide_cyclase"/>
</dbReference>
<sequence>MKFTKVRKDYALISIAVMVFALSSAFSLFKINVASVTLSDEYPLAVWTISQLETEHRELIHRLELYSVGEANKDAVLESFDILWNRADIVLQGYEAHFARQSLGATEITQQLLNTLIQFDERMQALPDIGNKQITQDVYDALVAFSEPLHVMNIRSFHERDTVYGLDALTDTLSAASAAFFGLIMSGLLLVVMLVRQFRTSHHNANHDAMTGLANRRFFMEHLNQLIFQAERYDQRFAVYLIDLDGFKPINDMHGHMFGDKVLTVFGHSLLQSLRKSDLAARLGGDEFAAIQYPVRSPSEIPALTERLRRGLVESIPNGCSAVSVEHSVGVAIYPEDGRNAEQLLHAADMRMYAEKTQSKRLAKAQAAPQSIGV</sequence>
<keyword evidence="1" id="KW-0472">Membrane</keyword>
<organism evidence="3 4">
    <name type="scientific">Pontibacterium sinense</name>
    <dbReference type="NCBI Taxonomy" id="2781979"/>
    <lineage>
        <taxon>Bacteria</taxon>
        <taxon>Pseudomonadati</taxon>
        <taxon>Pseudomonadota</taxon>
        <taxon>Gammaproteobacteria</taxon>
        <taxon>Oceanospirillales</taxon>
        <taxon>Oceanospirillaceae</taxon>
        <taxon>Pontibacterium</taxon>
    </lineage>
</organism>
<evidence type="ECO:0000313" key="3">
    <source>
        <dbReference type="EMBL" id="MBE9399542.1"/>
    </source>
</evidence>
<accession>A0A8J7FEE9</accession>
<dbReference type="PROSITE" id="PS50887">
    <property type="entry name" value="GGDEF"/>
    <property type="match status" value="1"/>
</dbReference>
<dbReference type="EMBL" id="JADEYS010000029">
    <property type="protein sequence ID" value="MBE9399542.1"/>
    <property type="molecule type" value="Genomic_DNA"/>
</dbReference>
<feature type="transmembrane region" description="Helical" evidence="1">
    <location>
        <begin position="173"/>
        <end position="195"/>
    </location>
</feature>
<protein>
    <submittedName>
        <fullName evidence="3">GGDEF domain-containing protein</fullName>
    </submittedName>
</protein>
<dbReference type="InterPro" id="IPR000160">
    <property type="entry name" value="GGDEF_dom"/>
</dbReference>
<dbReference type="PANTHER" id="PTHR46663:SF2">
    <property type="entry name" value="GGDEF DOMAIN-CONTAINING PROTEIN"/>
    <property type="match status" value="1"/>
</dbReference>
<proteinExistence type="predicted"/>
<dbReference type="InterPro" id="IPR052163">
    <property type="entry name" value="DGC-Regulatory_Protein"/>
</dbReference>
<reference evidence="3" key="1">
    <citation type="submission" date="2020-10" db="EMBL/GenBank/DDBJ databases">
        <title>Bacterium isolated from coastal waters sediment.</title>
        <authorList>
            <person name="Chen R.-J."/>
            <person name="Lu D.-C."/>
            <person name="Zhu K.-L."/>
            <person name="Du Z.-J."/>
        </authorList>
    </citation>
    <scope>NUCLEOTIDE SEQUENCE</scope>
    <source>
        <strain evidence="3">N1Y112</strain>
    </source>
</reference>
<dbReference type="NCBIfam" id="TIGR00254">
    <property type="entry name" value="GGDEF"/>
    <property type="match status" value="1"/>
</dbReference>
<dbReference type="CDD" id="cd01949">
    <property type="entry name" value="GGDEF"/>
    <property type="match status" value="1"/>
</dbReference>
<dbReference type="PANTHER" id="PTHR46663">
    <property type="entry name" value="DIGUANYLATE CYCLASE DGCT-RELATED"/>
    <property type="match status" value="1"/>
</dbReference>
<keyword evidence="1" id="KW-1133">Transmembrane helix</keyword>
<gene>
    <name evidence="3" type="ORF">IOQ59_19955</name>
</gene>
<keyword evidence="4" id="KW-1185">Reference proteome</keyword>
<keyword evidence="1" id="KW-0812">Transmembrane</keyword>
<comment type="caution">
    <text evidence="3">The sequence shown here is derived from an EMBL/GenBank/DDBJ whole genome shotgun (WGS) entry which is preliminary data.</text>
</comment>
<dbReference type="SMART" id="SM00267">
    <property type="entry name" value="GGDEF"/>
    <property type="match status" value="1"/>
</dbReference>
<dbReference type="Proteomes" id="UP000640333">
    <property type="component" value="Unassembled WGS sequence"/>
</dbReference>
<dbReference type="Pfam" id="PF00990">
    <property type="entry name" value="GGDEF"/>
    <property type="match status" value="1"/>
</dbReference>
<dbReference type="SUPFAM" id="SSF55073">
    <property type="entry name" value="Nucleotide cyclase"/>
    <property type="match status" value="1"/>
</dbReference>
<dbReference type="RefSeq" id="WP_193955237.1">
    <property type="nucleotide sequence ID" value="NZ_JADEYS010000029.1"/>
</dbReference>
<name>A0A8J7FEE9_9GAMM</name>
<evidence type="ECO:0000259" key="2">
    <source>
        <dbReference type="PROSITE" id="PS50887"/>
    </source>
</evidence>
<dbReference type="AlphaFoldDB" id="A0A8J7FEE9"/>